<evidence type="ECO:0000313" key="1">
    <source>
        <dbReference type="EMBL" id="KAA8534626.1"/>
    </source>
</evidence>
<dbReference type="AlphaFoldDB" id="A0A5J5AXQ4"/>
<sequence>MQKREEESTFHSSCNYIDENQVPIPPSPFKKVEHSLFVTATRSIWITSLRRFLFDNQSDQLHAAIEFR</sequence>
<reference evidence="1 2" key="1">
    <citation type="submission" date="2019-09" db="EMBL/GenBank/DDBJ databases">
        <title>A chromosome-level genome assembly of the Chinese tupelo Nyssa sinensis.</title>
        <authorList>
            <person name="Yang X."/>
            <person name="Kang M."/>
            <person name="Yang Y."/>
            <person name="Xiong H."/>
            <person name="Wang M."/>
            <person name="Zhang Z."/>
            <person name="Wang Z."/>
            <person name="Wu H."/>
            <person name="Ma T."/>
            <person name="Liu J."/>
            <person name="Xi Z."/>
        </authorList>
    </citation>
    <scope>NUCLEOTIDE SEQUENCE [LARGE SCALE GENOMIC DNA]</scope>
    <source>
        <strain evidence="1">J267</strain>
        <tissue evidence="1">Leaf</tissue>
    </source>
</reference>
<name>A0A5J5AXQ4_9ASTE</name>
<dbReference type="Proteomes" id="UP000325577">
    <property type="component" value="Linkage Group LG18"/>
</dbReference>
<proteinExistence type="predicted"/>
<protein>
    <submittedName>
        <fullName evidence="1">Uncharacterized protein</fullName>
    </submittedName>
</protein>
<accession>A0A5J5AXQ4</accession>
<organism evidence="1 2">
    <name type="scientific">Nyssa sinensis</name>
    <dbReference type="NCBI Taxonomy" id="561372"/>
    <lineage>
        <taxon>Eukaryota</taxon>
        <taxon>Viridiplantae</taxon>
        <taxon>Streptophyta</taxon>
        <taxon>Embryophyta</taxon>
        <taxon>Tracheophyta</taxon>
        <taxon>Spermatophyta</taxon>
        <taxon>Magnoliopsida</taxon>
        <taxon>eudicotyledons</taxon>
        <taxon>Gunneridae</taxon>
        <taxon>Pentapetalae</taxon>
        <taxon>asterids</taxon>
        <taxon>Cornales</taxon>
        <taxon>Nyssaceae</taxon>
        <taxon>Nyssa</taxon>
    </lineage>
</organism>
<evidence type="ECO:0000313" key="2">
    <source>
        <dbReference type="Proteomes" id="UP000325577"/>
    </source>
</evidence>
<gene>
    <name evidence="1" type="ORF">F0562_032115</name>
</gene>
<keyword evidence="2" id="KW-1185">Reference proteome</keyword>
<dbReference type="EMBL" id="CM018041">
    <property type="protein sequence ID" value="KAA8534626.1"/>
    <property type="molecule type" value="Genomic_DNA"/>
</dbReference>